<dbReference type="PANTHER" id="PTHR30413:SF10">
    <property type="entry name" value="CAPSULE POLYSACCHARIDE EXPORT INNER-MEMBRANE PROTEIN CTRC"/>
    <property type="match status" value="1"/>
</dbReference>
<feature type="transmembrane region" description="Helical" evidence="11">
    <location>
        <begin position="230"/>
        <end position="252"/>
    </location>
</feature>
<evidence type="ECO:0000256" key="2">
    <source>
        <dbReference type="ARBA" id="ARBA00007783"/>
    </source>
</evidence>
<evidence type="ECO:0000256" key="5">
    <source>
        <dbReference type="ARBA" id="ARBA00022597"/>
    </source>
</evidence>
<organism evidence="13 14">
    <name type="scientific">Neorhizobium turbinariae</name>
    <dbReference type="NCBI Taxonomy" id="2937795"/>
    <lineage>
        <taxon>Bacteria</taxon>
        <taxon>Pseudomonadati</taxon>
        <taxon>Pseudomonadota</taxon>
        <taxon>Alphaproteobacteria</taxon>
        <taxon>Hyphomicrobiales</taxon>
        <taxon>Rhizobiaceae</taxon>
        <taxon>Rhizobium/Agrobacterium group</taxon>
        <taxon>Neorhizobium</taxon>
    </lineage>
</organism>
<evidence type="ECO:0000313" key="13">
    <source>
        <dbReference type="EMBL" id="MCK8780579.1"/>
    </source>
</evidence>
<keyword evidence="9" id="KW-0625">Polysaccharide transport</keyword>
<evidence type="ECO:0000259" key="12">
    <source>
        <dbReference type="PROSITE" id="PS51012"/>
    </source>
</evidence>
<keyword evidence="14" id="KW-1185">Reference proteome</keyword>
<sequence>MYYLKAHLRVVSAFIIREMATRYGRSPGGYLWAFLEPIAFIAIMSVLMGALGRMPPKGDSFTLFYATGFIAFNMYKGMLGYVTSSVSANKNLMTFPTVAPIDAVVGRVILEGATSVVVATIILFAASFTARYPFSVEWSKIIEATALAWLLAMGVALANIVLFARFPLYQKTFDIVMRPLFLLSGVFFNVADMPAGARNILLWNPVAHVVILFRQGFYGDAGTDYVDVQFLAETSCTALMVGMMLFTFFSVARLQD</sequence>
<keyword evidence="8 11" id="KW-1133">Transmembrane helix</keyword>
<dbReference type="PANTHER" id="PTHR30413">
    <property type="entry name" value="INNER MEMBRANE TRANSPORT PERMEASE"/>
    <property type="match status" value="1"/>
</dbReference>
<feature type="transmembrane region" description="Helical" evidence="11">
    <location>
        <begin position="104"/>
        <end position="126"/>
    </location>
</feature>
<dbReference type="InterPro" id="IPR013525">
    <property type="entry name" value="ABC2_TM"/>
</dbReference>
<protein>
    <recommendedName>
        <fullName evidence="11">Transport permease protein</fullName>
    </recommendedName>
</protein>
<keyword evidence="7" id="KW-0972">Capsule biogenesis/degradation</keyword>
<evidence type="ECO:0000256" key="7">
    <source>
        <dbReference type="ARBA" id="ARBA00022903"/>
    </source>
</evidence>
<comment type="similarity">
    <text evidence="2 11">Belongs to the ABC-2 integral membrane protein family.</text>
</comment>
<dbReference type="InterPro" id="IPR000412">
    <property type="entry name" value="ABC_2_transport"/>
</dbReference>
<evidence type="ECO:0000256" key="4">
    <source>
        <dbReference type="ARBA" id="ARBA00022475"/>
    </source>
</evidence>
<dbReference type="Proteomes" id="UP001202827">
    <property type="component" value="Unassembled WGS sequence"/>
</dbReference>
<comment type="subcellular location">
    <subcellularLocation>
        <location evidence="11">Cell inner membrane</location>
        <topology evidence="11">Multi-pass membrane protein</topology>
    </subcellularLocation>
    <subcellularLocation>
        <location evidence="1">Cell membrane</location>
        <topology evidence="1">Multi-pass membrane protein</topology>
    </subcellularLocation>
</comment>
<evidence type="ECO:0000256" key="1">
    <source>
        <dbReference type="ARBA" id="ARBA00004651"/>
    </source>
</evidence>
<keyword evidence="10 11" id="KW-0472">Membrane</keyword>
<dbReference type="RefSeq" id="WP_248683188.1">
    <property type="nucleotide sequence ID" value="NZ_JALPRY010000012.1"/>
</dbReference>
<evidence type="ECO:0000256" key="8">
    <source>
        <dbReference type="ARBA" id="ARBA00022989"/>
    </source>
</evidence>
<evidence type="ECO:0000313" key="14">
    <source>
        <dbReference type="Proteomes" id="UP001202827"/>
    </source>
</evidence>
<accession>A0ABT0IRY8</accession>
<evidence type="ECO:0000256" key="10">
    <source>
        <dbReference type="ARBA" id="ARBA00023136"/>
    </source>
</evidence>
<dbReference type="PROSITE" id="PS51012">
    <property type="entry name" value="ABC_TM2"/>
    <property type="match status" value="1"/>
</dbReference>
<feature type="transmembrane region" description="Helical" evidence="11">
    <location>
        <begin position="63"/>
        <end position="84"/>
    </location>
</feature>
<keyword evidence="3 11" id="KW-0813">Transport</keyword>
<feature type="transmembrane region" description="Helical" evidence="11">
    <location>
        <begin position="147"/>
        <end position="169"/>
    </location>
</feature>
<evidence type="ECO:0000256" key="3">
    <source>
        <dbReference type="ARBA" id="ARBA00022448"/>
    </source>
</evidence>
<name>A0ABT0IRY8_9HYPH</name>
<comment type="caution">
    <text evidence="13">The sequence shown here is derived from an EMBL/GenBank/DDBJ whole genome shotgun (WGS) entry which is preliminary data.</text>
</comment>
<keyword evidence="5" id="KW-0762">Sugar transport</keyword>
<feature type="transmembrane region" description="Helical" evidence="11">
    <location>
        <begin position="29"/>
        <end position="51"/>
    </location>
</feature>
<evidence type="ECO:0000256" key="11">
    <source>
        <dbReference type="RuleBase" id="RU361157"/>
    </source>
</evidence>
<feature type="domain" description="ABC transmembrane type-2" evidence="12">
    <location>
        <begin position="28"/>
        <end position="249"/>
    </location>
</feature>
<evidence type="ECO:0000256" key="9">
    <source>
        <dbReference type="ARBA" id="ARBA00023047"/>
    </source>
</evidence>
<gene>
    <name evidence="13" type="ORF">M0654_11335</name>
</gene>
<proteinExistence type="inferred from homology"/>
<reference evidence="13 14" key="1">
    <citation type="submission" date="2022-04" db="EMBL/GenBank/DDBJ databases">
        <title>Rhizobium coralii sp. nov., isolated from coral Turbinaria peltata.</title>
        <authorList>
            <person name="Sun H."/>
        </authorList>
    </citation>
    <scope>NUCLEOTIDE SEQUENCE [LARGE SCALE GENOMIC DNA]</scope>
    <source>
        <strain evidence="13 14">NTR19</strain>
    </source>
</reference>
<keyword evidence="4 11" id="KW-1003">Cell membrane</keyword>
<dbReference type="PRINTS" id="PR00164">
    <property type="entry name" value="ABC2TRNSPORT"/>
</dbReference>
<dbReference type="InterPro" id="IPR047817">
    <property type="entry name" value="ABC2_TM_bact-type"/>
</dbReference>
<dbReference type="EMBL" id="JALPRY010000012">
    <property type="protein sequence ID" value="MCK8780579.1"/>
    <property type="molecule type" value="Genomic_DNA"/>
</dbReference>
<feature type="transmembrane region" description="Helical" evidence="11">
    <location>
        <begin position="175"/>
        <end position="193"/>
    </location>
</feature>
<keyword evidence="6 11" id="KW-0812">Transmembrane</keyword>
<evidence type="ECO:0000256" key="6">
    <source>
        <dbReference type="ARBA" id="ARBA00022692"/>
    </source>
</evidence>
<dbReference type="Pfam" id="PF01061">
    <property type="entry name" value="ABC2_membrane"/>
    <property type="match status" value="1"/>
</dbReference>